<evidence type="ECO:0000256" key="2">
    <source>
        <dbReference type="SAM" id="Phobius"/>
    </source>
</evidence>
<organism evidence="3 4">
    <name type="scientific">Rhizobium lentis</name>
    <dbReference type="NCBI Taxonomy" id="1138194"/>
    <lineage>
        <taxon>Bacteria</taxon>
        <taxon>Pseudomonadati</taxon>
        <taxon>Pseudomonadota</taxon>
        <taxon>Alphaproteobacteria</taxon>
        <taxon>Hyphomicrobiales</taxon>
        <taxon>Rhizobiaceae</taxon>
        <taxon>Rhizobium/Agrobacterium group</taxon>
        <taxon>Rhizobium</taxon>
    </lineage>
</organism>
<feature type="region of interest" description="Disordered" evidence="1">
    <location>
        <begin position="56"/>
        <end position="127"/>
    </location>
</feature>
<dbReference type="AlphaFoldDB" id="A0A7W8XDX7"/>
<sequence length="127" mass="13158">MTADRDQTKVTESFSTNPPYADETKLKAADRRRWWGWTALLAGAAVLIIAGVSVAIWPDPTNNDPTATASTKPDPINAQPSGPGTFNDDPASGPSRPPEATDRDPTPSGSGGGPTGVTTPSGTEKVQ</sequence>
<dbReference type="Proteomes" id="UP000528824">
    <property type="component" value="Unassembled WGS sequence"/>
</dbReference>
<gene>
    <name evidence="3" type="ORF">GGI59_001697</name>
</gene>
<keyword evidence="4" id="KW-1185">Reference proteome</keyword>
<accession>A0A7W8XDX7</accession>
<evidence type="ECO:0000313" key="3">
    <source>
        <dbReference type="EMBL" id="MBB5560046.1"/>
    </source>
</evidence>
<keyword evidence="2" id="KW-0472">Membrane</keyword>
<dbReference type="EMBL" id="JACHBC010000003">
    <property type="protein sequence ID" value="MBB5560046.1"/>
    <property type="molecule type" value="Genomic_DNA"/>
</dbReference>
<name>A0A7W8XDX7_9HYPH</name>
<feature type="compositionally biased region" description="Polar residues" evidence="1">
    <location>
        <begin position="60"/>
        <end position="71"/>
    </location>
</feature>
<feature type="region of interest" description="Disordered" evidence="1">
    <location>
        <begin position="1"/>
        <end position="25"/>
    </location>
</feature>
<feature type="transmembrane region" description="Helical" evidence="2">
    <location>
        <begin position="34"/>
        <end position="57"/>
    </location>
</feature>
<keyword evidence="2" id="KW-0812">Transmembrane</keyword>
<dbReference type="RefSeq" id="WP_183915396.1">
    <property type="nucleotide sequence ID" value="NZ_JACHBB010000003.1"/>
</dbReference>
<feature type="compositionally biased region" description="Low complexity" evidence="1">
    <location>
        <begin position="116"/>
        <end position="127"/>
    </location>
</feature>
<evidence type="ECO:0000256" key="1">
    <source>
        <dbReference type="SAM" id="MobiDB-lite"/>
    </source>
</evidence>
<protein>
    <submittedName>
        <fullName evidence="3">Cytoskeletal protein RodZ</fullName>
    </submittedName>
</protein>
<keyword evidence="2" id="KW-1133">Transmembrane helix</keyword>
<proteinExistence type="predicted"/>
<comment type="caution">
    <text evidence="3">The sequence shown here is derived from an EMBL/GenBank/DDBJ whole genome shotgun (WGS) entry which is preliminary data.</text>
</comment>
<evidence type="ECO:0000313" key="4">
    <source>
        <dbReference type="Proteomes" id="UP000528824"/>
    </source>
</evidence>
<reference evidence="3 4" key="1">
    <citation type="submission" date="2020-08" db="EMBL/GenBank/DDBJ databases">
        <title>Genomic Encyclopedia of Type Strains, Phase IV (KMG-V): Genome sequencing to study the core and pangenomes of soil and plant-associated prokaryotes.</title>
        <authorList>
            <person name="Whitman W."/>
        </authorList>
    </citation>
    <scope>NUCLEOTIDE SEQUENCE [LARGE SCALE GENOMIC DNA]</scope>
    <source>
        <strain evidence="3 4">SEMIA 4034</strain>
    </source>
</reference>